<protein>
    <recommendedName>
        <fullName evidence="12">Methylenetetrahydrofolate reductase</fullName>
        <ecNumber evidence="12">1.5.1.54</ecNumber>
    </recommendedName>
</protein>
<dbReference type="InterPro" id="IPR004620">
    <property type="entry name" value="MTHF_reductase_bac"/>
</dbReference>
<keyword evidence="14" id="KW-1185">Reference proteome</keyword>
<dbReference type="OrthoDB" id="9812555at2"/>
<accession>A0A5M8FL61</accession>
<evidence type="ECO:0000256" key="11">
    <source>
        <dbReference type="ARBA" id="ARBA00048628"/>
    </source>
</evidence>
<dbReference type="CDD" id="cd00537">
    <property type="entry name" value="MTHFR"/>
    <property type="match status" value="1"/>
</dbReference>
<evidence type="ECO:0000256" key="7">
    <source>
        <dbReference type="ARBA" id="ARBA00023002"/>
    </source>
</evidence>
<dbReference type="GO" id="GO:0009086">
    <property type="term" value="P:methionine biosynthetic process"/>
    <property type="evidence" value="ECO:0007669"/>
    <property type="project" value="UniProtKB-KW"/>
</dbReference>
<reference evidence="13 14" key="1">
    <citation type="submission" date="2019-09" db="EMBL/GenBank/DDBJ databases">
        <title>Whole-genome sequence of the purple sulfur bacterium Thiohalocapsa marina DSM 19078.</title>
        <authorList>
            <person name="Kyndt J.A."/>
            <person name="Meyer T.E."/>
        </authorList>
    </citation>
    <scope>NUCLEOTIDE SEQUENCE [LARGE SCALE GENOMIC DNA]</scope>
    <source>
        <strain evidence="13 14">DSM 19078</strain>
    </source>
</reference>
<keyword evidence="8" id="KW-0520">NAD</keyword>
<comment type="similarity">
    <text evidence="3 12">Belongs to the methylenetetrahydrofolate reductase family.</text>
</comment>
<comment type="pathway">
    <text evidence="10">Amino-acid biosynthesis; L-methionine biosynthesis via de novo pathway.</text>
</comment>
<keyword evidence="4" id="KW-0028">Amino-acid biosynthesis</keyword>
<evidence type="ECO:0000256" key="12">
    <source>
        <dbReference type="RuleBase" id="RU003862"/>
    </source>
</evidence>
<evidence type="ECO:0000256" key="9">
    <source>
        <dbReference type="ARBA" id="ARBA00023167"/>
    </source>
</evidence>
<keyword evidence="6 12" id="KW-0274">FAD</keyword>
<gene>
    <name evidence="13" type="primary">metF</name>
    <name evidence="13" type="ORF">F2Q65_08000</name>
</gene>
<comment type="caution">
    <text evidence="13">The sequence shown here is derived from an EMBL/GenBank/DDBJ whole genome shotgun (WGS) entry which is preliminary data.</text>
</comment>
<dbReference type="SUPFAM" id="SSF51730">
    <property type="entry name" value="FAD-linked oxidoreductase"/>
    <property type="match status" value="1"/>
</dbReference>
<evidence type="ECO:0000256" key="8">
    <source>
        <dbReference type="ARBA" id="ARBA00023027"/>
    </source>
</evidence>
<dbReference type="UniPathway" id="UPA00193"/>
<evidence type="ECO:0000313" key="13">
    <source>
        <dbReference type="EMBL" id="KAA6185628.1"/>
    </source>
</evidence>
<evidence type="ECO:0000256" key="10">
    <source>
        <dbReference type="ARBA" id="ARBA00034478"/>
    </source>
</evidence>
<dbReference type="Gene3D" id="3.20.20.220">
    <property type="match status" value="1"/>
</dbReference>
<evidence type="ECO:0000256" key="6">
    <source>
        <dbReference type="ARBA" id="ARBA00022827"/>
    </source>
</evidence>
<sequence>MSNTPTPSGNRPDIRSRNFSFELFPPKTADGLDKLKLAVRRLQAVGPLYFSCTYGAGGSTRERTFETVDWLREQGIETAPHLACIGSDKDEIGAIVRRYIDEGISRIVALRGDLPSGMGRTGFGTFRYANELVEFLRAEFGDHFHIEVAAYPEFHPQAPSADADLANFKRKVEAGADAAITQYFYNADAYFGFMDDCERLGIDIPVVPGIMPITNYSQLARFSDACGAEIPRWIRKRLEGYGDDRDAIRAFGHDVVLDLCRRLLDGGAPGLHFYTMNQSAPTLRLWEDLGLPTSAA</sequence>
<name>A0A5M8FL61_9GAMM</name>
<comment type="cofactor">
    <cofactor evidence="1 12">
        <name>FAD</name>
        <dbReference type="ChEBI" id="CHEBI:57692"/>
    </cofactor>
</comment>
<dbReference type="GO" id="GO:0035999">
    <property type="term" value="P:tetrahydrofolate interconversion"/>
    <property type="evidence" value="ECO:0007669"/>
    <property type="project" value="UniProtKB-UniPathway"/>
</dbReference>
<dbReference type="EMBL" id="VWXX01000008">
    <property type="protein sequence ID" value="KAA6185628.1"/>
    <property type="molecule type" value="Genomic_DNA"/>
</dbReference>
<evidence type="ECO:0000313" key="14">
    <source>
        <dbReference type="Proteomes" id="UP000322981"/>
    </source>
</evidence>
<evidence type="ECO:0000256" key="1">
    <source>
        <dbReference type="ARBA" id="ARBA00001974"/>
    </source>
</evidence>
<comment type="catalytic activity">
    <reaction evidence="11">
        <text>(6S)-5-methyl-5,6,7,8-tetrahydrofolate + NAD(+) = (6R)-5,10-methylene-5,6,7,8-tetrahydrofolate + NADH + H(+)</text>
        <dbReference type="Rhea" id="RHEA:19821"/>
        <dbReference type="ChEBI" id="CHEBI:15378"/>
        <dbReference type="ChEBI" id="CHEBI:15636"/>
        <dbReference type="ChEBI" id="CHEBI:18608"/>
        <dbReference type="ChEBI" id="CHEBI:57540"/>
        <dbReference type="ChEBI" id="CHEBI:57945"/>
        <dbReference type="EC" id="1.5.1.54"/>
    </reaction>
    <physiologicalReaction direction="right-to-left" evidence="11">
        <dbReference type="Rhea" id="RHEA:19823"/>
    </physiologicalReaction>
</comment>
<dbReference type="GO" id="GO:0071949">
    <property type="term" value="F:FAD binding"/>
    <property type="evidence" value="ECO:0007669"/>
    <property type="project" value="TreeGrafter"/>
</dbReference>
<comment type="pathway">
    <text evidence="2 12">One-carbon metabolism; tetrahydrofolate interconversion.</text>
</comment>
<evidence type="ECO:0000256" key="4">
    <source>
        <dbReference type="ARBA" id="ARBA00022605"/>
    </source>
</evidence>
<organism evidence="13 14">
    <name type="scientific">Thiohalocapsa marina</name>
    <dbReference type="NCBI Taxonomy" id="424902"/>
    <lineage>
        <taxon>Bacteria</taxon>
        <taxon>Pseudomonadati</taxon>
        <taxon>Pseudomonadota</taxon>
        <taxon>Gammaproteobacteria</taxon>
        <taxon>Chromatiales</taxon>
        <taxon>Chromatiaceae</taxon>
        <taxon>Thiohalocapsa</taxon>
    </lineage>
</organism>
<evidence type="ECO:0000256" key="5">
    <source>
        <dbReference type="ARBA" id="ARBA00022630"/>
    </source>
</evidence>
<dbReference type="AlphaFoldDB" id="A0A5M8FL61"/>
<evidence type="ECO:0000256" key="3">
    <source>
        <dbReference type="ARBA" id="ARBA00006743"/>
    </source>
</evidence>
<dbReference type="InterPro" id="IPR029041">
    <property type="entry name" value="FAD-linked_oxidoreductase-like"/>
</dbReference>
<dbReference type="PANTHER" id="PTHR45754">
    <property type="entry name" value="METHYLENETETRAHYDROFOLATE REDUCTASE"/>
    <property type="match status" value="1"/>
</dbReference>
<keyword evidence="9" id="KW-0486">Methionine biosynthesis</keyword>
<dbReference type="RefSeq" id="WP_150092182.1">
    <property type="nucleotide sequence ID" value="NZ_JBFUOH010000003.1"/>
</dbReference>
<dbReference type="Pfam" id="PF02219">
    <property type="entry name" value="MTHFR"/>
    <property type="match status" value="1"/>
</dbReference>
<dbReference type="NCBIfam" id="TIGR00676">
    <property type="entry name" value="fadh2"/>
    <property type="match status" value="1"/>
</dbReference>
<dbReference type="InterPro" id="IPR003171">
    <property type="entry name" value="Mehydrof_redctse-like"/>
</dbReference>
<evidence type="ECO:0000256" key="2">
    <source>
        <dbReference type="ARBA" id="ARBA00004777"/>
    </source>
</evidence>
<keyword evidence="5 12" id="KW-0285">Flavoprotein</keyword>
<proteinExistence type="inferred from homology"/>
<dbReference type="GO" id="GO:0005829">
    <property type="term" value="C:cytosol"/>
    <property type="evidence" value="ECO:0007669"/>
    <property type="project" value="InterPro"/>
</dbReference>
<dbReference type="PANTHER" id="PTHR45754:SF3">
    <property type="entry name" value="METHYLENETETRAHYDROFOLATE REDUCTASE (NADPH)"/>
    <property type="match status" value="1"/>
</dbReference>
<dbReference type="EC" id="1.5.1.54" evidence="12"/>
<dbReference type="Proteomes" id="UP000322981">
    <property type="component" value="Unassembled WGS sequence"/>
</dbReference>
<keyword evidence="7 12" id="KW-0560">Oxidoreductase</keyword>
<dbReference type="GO" id="GO:0106312">
    <property type="term" value="F:methylenetetrahydrofolate reductase (NADH) activity"/>
    <property type="evidence" value="ECO:0007669"/>
    <property type="project" value="UniProtKB-EC"/>
</dbReference>